<organism evidence="5 6">
    <name type="scientific">Flavobacterium cucumis</name>
    <dbReference type="NCBI Taxonomy" id="416016"/>
    <lineage>
        <taxon>Bacteria</taxon>
        <taxon>Pseudomonadati</taxon>
        <taxon>Bacteroidota</taxon>
        <taxon>Flavobacteriia</taxon>
        <taxon>Flavobacteriales</taxon>
        <taxon>Flavobacteriaceae</taxon>
        <taxon>Flavobacterium</taxon>
    </lineage>
</organism>
<dbReference type="OrthoDB" id="9761875at2"/>
<dbReference type="InterPro" id="IPR013783">
    <property type="entry name" value="Ig-like_fold"/>
</dbReference>
<dbReference type="InterPro" id="IPR026444">
    <property type="entry name" value="Secre_tail"/>
</dbReference>
<dbReference type="Pfam" id="PF00128">
    <property type="entry name" value="Alpha-amylase"/>
    <property type="match status" value="1"/>
</dbReference>
<dbReference type="Gene3D" id="2.60.40.10">
    <property type="entry name" value="Immunoglobulins"/>
    <property type="match status" value="1"/>
</dbReference>
<dbReference type="AlphaFoldDB" id="A0A1M7ZV21"/>
<feature type="chain" id="PRO_5012794283" evidence="3">
    <location>
        <begin position="21"/>
        <end position="966"/>
    </location>
</feature>
<dbReference type="Gene3D" id="3.20.20.80">
    <property type="entry name" value="Glycosidases"/>
    <property type="match status" value="1"/>
</dbReference>
<reference evidence="6" key="1">
    <citation type="submission" date="2016-12" db="EMBL/GenBank/DDBJ databases">
        <authorList>
            <person name="Varghese N."/>
            <person name="Submissions S."/>
        </authorList>
    </citation>
    <scope>NUCLEOTIDE SEQUENCE [LARGE SCALE GENOMIC DNA]</scope>
    <source>
        <strain evidence="6">DSM 18830</strain>
    </source>
</reference>
<evidence type="ECO:0000256" key="2">
    <source>
        <dbReference type="ARBA" id="ARBA00023277"/>
    </source>
</evidence>
<name>A0A1M7ZV21_9FLAO</name>
<proteinExistence type="predicted"/>
<evidence type="ECO:0000256" key="1">
    <source>
        <dbReference type="ARBA" id="ARBA00022729"/>
    </source>
</evidence>
<dbReference type="EMBL" id="FRYK01000001">
    <property type="protein sequence ID" value="SHO72724.1"/>
    <property type="molecule type" value="Genomic_DNA"/>
</dbReference>
<dbReference type="InterPro" id="IPR017853">
    <property type="entry name" value="GH"/>
</dbReference>
<sequence length="966" mass="108089">MKKNLHYLLILFLTTFITKAQVTITPSSFNVNDQITITVSTATQTCNQIGTTPAKVYMHAGIGDDANAFGFGVVGNWGQDDNIGIMTNNGNGTWSITITPSTYFGLNSTQQANATKLGMVFRNANGSQTLKLPPSCGDFIFNVGTFQVNLSTPTNNSTTIINSGGSIAIAASNTGGTANYNLKANGLSINTNTTSNYTFNPSNITNNTNYELEVTLGGSTITRRFSVVVNPTVINETLPTGLENGINYSVSDNTKATLVLEAPGKDFVYVAGTFNNWNPDHNYAMKKDPATGKFWIELNGLTPGVDYSYQYWVVDQTPVANSPVLVRTADPCSTTVLSFYDDQWIPNTSYPNLPSFPTASGQEREVTMLKTGQTPYNWITTNFTKPNKDKLVIYELLIRDFDVNRNYQDVINRIQYFKDLGINAIQLMPIMEFEGNESWGYNTSFHMALDKFYGTPEKFKELVDICHQNGIAVILDIAFNHAFGRNPMVRMWMNDPDGDGWGSPSVDNPYFNTTARHSYSVGEDFNHTSTLTKNYVKQTIKHWITEYKIDGFRWDLTKGFTQNCTGGDDNCTNNYQQDRVDVLKEYADYSWSLDNDHYVIFEHLGSDNEEQQWANYRINEGKGIMMWGEMWAQYKELAMGYSTQNISRMSHTSRGFTGKRLIGYPESHDKDRIMYEAFTYGNGAGAFPTLNNLNNTLNRMASIGATSILVPGPKMIWHFAELGNNQSIYTCANGTINDEGSLFPGDCKLDTKQQVQWTENWLTDARRTSILSDYSKMIKLKTTEPVFMGDHFISPDGNNLRQRVYIYNNSFTTAQLRNVVVLANFSVANLSINPNFPTDAYTYPMTWYDLMDNTPVIINNPTEAIAINSGKFRIFGNQPASTLSNSDFEINNNEINLYPNPTKSTFAISSDATQVEIYTITGQMIQTFKDIVSNQEIDITNLGTGIYLVKITNAFGLSQTKKLIKD</sequence>
<dbReference type="GO" id="GO:0005975">
    <property type="term" value="P:carbohydrate metabolic process"/>
    <property type="evidence" value="ECO:0007669"/>
    <property type="project" value="InterPro"/>
</dbReference>
<accession>A0A1M7ZV21</accession>
<feature type="signal peptide" evidence="3">
    <location>
        <begin position="1"/>
        <end position="20"/>
    </location>
</feature>
<dbReference type="SUPFAM" id="SSF51445">
    <property type="entry name" value="(Trans)glycosidases"/>
    <property type="match status" value="1"/>
</dbReference>
<dbReference type="PANTHER" id="PTHR43651">
    <property type="entry name" value="1,4-ALPHA-GLUCAN-BRANCHING ENZYME"/>
    <property type="match status" value="1"/>
</dbReference>
<dbReference type="Pfam" id="PF18962">
    <property type="entry name" value="Por_Secre_tail"/>
    <property type="match status" value="1"/>
</dbReference>
<dbReference type="RefSeq" id="WP_073582071.1">
    <property type="nucleotide sequence ID" value="NZ_CBCSEA010000002.1"/>
</dbReference>
<feature type="domain" description="Glycosyl hydrolase family 13 catalytic" evidence="4">
    <location>
        <begin position="395"/>
        <end position="735"/>
    </location>
</feature>
<dbReference type="NCBIfam" id="TIGR04183">
    <property type="entry name" value="Por_Secre_tail"/>
    <property type="match status" value="1"/>
</dbReference>
<evidence type="ECO:0000259" key="4">
    <source>
        <dbReference type="SMART" id="SM00642"/>
    </source>
</evidence>
<protein>
    <submittedName>
        <fullName evidence="5">Por secretion system C-terminal sorting domain-containing protein</fullName>
    </submittedName>
</protein>
<dbReference type="Proteomes" id="UP000184611">
    <property type="component" value="Unassembled WGS sequence"/>
</dbReference>
<dbReference type="InterPro" id="IPR006047">
    <property type="entry name" value="GH13_cat_dom"/>
</dbReference>
<dbReference type="CDD" id="cd11350">
    <property type="entry name" value="AmyAc_4"/>
    <property type="match status" value="1"/>
</dbReference>
<dbReference type="STRING" id="416016.SAMN05443547_1063"/>
<evidence type="ECO:0000313" key="5">
    <source>
        <dbReference type="EMBL" id="SHO72724.1"/>
    </source>
</evidence>
<keyword evidence="1 3" id="KW-0732">Signal</keyword>
<dbReference type="SUPFAM" id="SSF81296">
    <property type="entry name" value="E set domains"/>
    <property type="match status" value="1"/>
</dbReference>
<evidence type="ECO:0000256" key="3">
    <source>
        <dbReference type="SAM" id="SignalP"/>
    </source>
</evidence>
<evidence type="ECO:0000313" key="6">
    <source>
        <dbReference type="Proteomes" id="UP000184611"/>
    </source>
</evidence>
<keyword evidence="2" id="KW-0119">Carbohydrate metabolism</keyword>
<dbReference type="InterPro" id="IPR014756">
    <property type="entry name" value="Ig_E-set"/>
</dbReference>
<dbReference type="SMART" id="SM00642">
    <property type="entry name" value="Aamy"/>
    <property type="match status" value="1"/>
</dbReference>
<keyword evidence="6" id="KW-1185">Reference proteome</keyword>
<gene>
    <name evidence="5" type="ORF">SAMN05443547_1063</name>
</gene>